<dbReference type="SUPFAM" id="SSF50969">
    <property type="entry name" value="YVTN repeat-like/Quinoprotein amine dehydrogenase"/>
    <property type="match status" value="1"/>
</dbReference>
<evidence type="ECO:0000313" key="1">
    <source>
        <dbReference type="EMBL" id="KIQ06396.1"/>
    </source>
</evidence>
<dbReference type="EMBL" id="JXQW01000002">
    <property type="protein sequence ID" value="KIQ06396.1"/>
    <property type="molecule type" value="Genomic_DNA"/>
</dbReference>
<dbReference type="AlphaFoldDB" id="A0A0D0L8M9"/>
<gene>
    <name evidence="1" type="ORF">RU08_01415</name>
</gene>
<dbReference type="InterPro" id="IPR015943">
    <property type="entry name" value="WD40/YVTN_repeat-like_dom_sf"/>
</dbReference>
<dbReference type="Gene3D" id="2.130.10.10">
    <property type="entry name" value="YVTN repeat-like/Quinoprotein amine dehydrogenase"/>
    <property type="match status" value="1"/>
</dbReference>
<dbReference type="Proteomes" id="UP000032068">
    <property type="component" value="Unassembled WGS sequence"/>
</dbReference>
<proteinExistence type="predicted"/>
<dbReference type="InterPro" id="IPR011044">
    <property type="entry name" value="Quino_amine_DH_bsu"/>
</dbReference>
<sequence>MAVGIPAKKATFRFAQKFNGVVSTAIGGDQLYVLYSSKDAEGERYFKAFDLPRYNGLEDDVPARLSRKSEPRWRPMFLKSGLLYVYGESPELIDVTDWQPRYSEHEAVANPEWAIDGRFVYDGKRIYRAFGWNDYSRGLDIVENGKVVDHVDIDIQYFMPAADGLIYGVRLSAPVFCVYSLTEKTVKLEIPLDRFEFAPGVTLAPTSRDGDTLYVLAGDHVLVIDLTSFTLVGEFAYFNTAFMQTLLAGMKYKNQAFPRYISARGGTVLLSNVNSSGFVLCLSTVDGVQLWARKSNDEMLAANTDGDLVFGLEERRPRAWDKYTGAEVWQASAGTIANTIEVSGDWVVYHQPAGDIQCFTWKKPYSSPHRRG</sequence>
<dbReference type="RefSeq" id="WP_042552001.1">
    <property type="nucleotide sequence ID" value="NZ_JXQW01000002.1"/>
</dbReference>
<name>A0A0D0L8M9_9PSED</name>
<accession>A0A0D0L8M9</accession>
<comment type="caution">
    <text evidence="1">The sequence shown here is derived from an EMBL/GenBank/DDBJ whole genome shotgun (WGS) entry which is preliminary data.</text>
</comment>
<dbReference type="OrthoDB" id="6863944at2"/>
<evidence type="ECO:0000313" key="2">
    <source>
        <dbReference type="Proteomes" id="UP000032068"/>
    </source>
</evidence>
<protein>
    <submittedName>
        <fullName evidence="1">Uncharacterized protein</fullName>
    </submittedName>
</protein>
<reference evidence="1 2" key="1">
    <citation type="submission" date="2014-12" db="EMBL/GenBank/DDBJ databases">
        <title>16Stimator: statistical estimation of ribosomal gene copy numbers from draft genome assemblies.</title>
        <authorList>
            <person name="Perisin M.A."/>
            <person name="Vetter M."/>
            <person name="Gilbert J.A."/>
            <person name="Bergelson J."/>
        </authorList>
    </citation>
    <scope>NUCLEOTIDE SEQUENCE [LARGE SCALE GENOMIC DNA]</scope>
    <source>
        <strain evidence="1 2">MEJ086</strain>
    </source>
</reference>
<organism evidence="1 2">
    <name type="scientific">Pseudomonas fulva</name>
    <dbReference type="NCBI Taxonomy" id="47880"/>
    <lineage>
        <taxon>Bacteria</taxon>
        <taxon>Pseudomonadati</taxon>
        <taxon>Pseudomonadota</taxon>
        <taxon>Gammaproteobacteria</taxon>
        <taxon>Pseudomonadales</taxon>
        <taxon>Pseudomonadaceae</taxon>
        <taxon>Pseudomonas</taxon>
    </lineage>
</organism>